<keyword evidence="4" id="KW-1185">Reference proteome</keyword>
<dbReference type="RefSeq" id="WP_386103482.1">
    <property type="nucleotide sequence ID" value="NZ_JBHUOZ010000003.1"/>
</dbReference>
<dbReference type="InterPro" id="IPR021255">
    <property type="entry name" value="DUF2807"/>
</dbReference>
<protein>
    <submittedName>
        <fullName evidence="3">Head GIN domain-containing protein</fullName>
    </submittedName>
</protein>
<feature type="signal peptide" evidence="1">
    <location>
        <begin position="1"/>
        <end position="19"/>
    </location>
</feature>
<sequence>MKRINFLIAFLITAVIAQAQKIYDANATLRTVGDFKAISISNAFSVYISQSNETALAVSAENKNDIKNIVTEVEDGVLKIKYDERGSWRGDKKLKAYISFKDLNRIIMKGATDLYIVTPVNLPSLQVDASGASNFKTLTGVLNIDEMVIKSQGASDIQLKGKVNKLVIDASGASDIKSYALVANNCDIKASGASDIKLTVNGELTVNASGASDIRYKGSATVSDIKSTGASSVSKVND</sequence>
<dbReference type="Proteomes" id="UP001597511">
    <property type="component" value="Unassembled WGS sequence"/>
</dbReference>
<dbReference type="EMBL" id="JBHUOZ010000003">
    <property type="protein sequence ID" value="MFD2922101.1"/>
    <property type="molecule type" value="Genomic_DNA"/>
</dbReference>
<reference evidence="4" key="1">
    <citation type="journal article" date="2019" name="Int. J. Syst. Evol. Microbiol.">
        <title>The Global Catalogue of Microorganisms (GCM) 10K type strain sequencing project: providing services to taxonomists for standard genome sequencing and annotation.</title>
        <authorList>
            <consortium name="The Broad Institute Genomics Platform"/>
            <consortium name="The Broad Institute Genome Sequencing Center for Infectious Disease"/>
            <person name="Wu L."/>
            <person name="Ma J."/>
        </authorList>
    </citation>
    <scope>NUCLEOTIDE SEQUENCE [LARGE SCALE GENOMIC DNA]</scope>
    <source>
        <strain evidence="4">KCTC 23299</strain>
    </source>
</reference>
<gene>
    <name evidence="3" type="ORF">ACFS6H_20445</name>
</gene>
<evidence type="ECO:0000313" key="4">
    <source>
        <dbReference type="Proteomes" id="UP001597511"/>
    </source>
</evidence>
<accession>A0ABW6ADE9</accession>
<dbReference type="Pfam" id="PF10988">
    <property type="entry name" value="DUF2807"/>
    <property type="match status" value="1"/>
</dbReference>
<feature type="domain" description="Putative auto-transporter adhesin head GIN" evidence="2">
    <location>
        <begin position="34"/>
        <end position="220"/>
    </location>
</feature>
<evidence type="ECO:0000259" key="2">
    <source>
        <dbReference type="Pfam" id="PF10988"/>
    </source>
</evidence>
<comment type="caution">
    <text evidence="3">The sequence shown here is derived from an EMBL/GenBank/DDBJ whole genome shotgun (WGS) entry which is preliminary data.</text>
</comment>
<name>A0ABW6ADE9_9BACT</name>
<feature type="chain" id="PRO_5045537406" evidence="1">
    <location>
        <begin position="20"/>
        <end position="238"/>
    </location>
</feature>
<organism evidence="3 4">
    <name type="scientific">Terrimonas rubra</name>
    <dbReference type="NCBI Taxonomy" id="1035890"/>
    <lineage>
        <taxon>Bacteria</taxon>
        <taxon>Pseudomonadati</taxon>
        <taxon>Bacteroidota</taxon>
        <taxon>Chitinophagia</taxon>
        <taxon>Chitinophagales</taxon>
        <taxon>Chitinophagaceae</taxon>
        <taxon>Terrimonas</taxon>
    </lineage>
</organism>
<keyword evidence="1" id="KW-0732">Signal</keyword>
<evidence type="ECO:0000256" key="1">
    <source>
        <dbReference type="SAM" id="SignalP"/>
    </source>
</evidence>
<proteinExistence type="predicted"/>
<dbReference type="Gene3D" id="2.160.20.120">
    <property type="match status" value="1"/>
</dbReference>
<evidence type="ECO:0000313" key="3">
    <source>
        <dbReference type="EMBL" id="MFD2922101.1"/>
    </source>
</evidence>